<reference evidence="3" key="1">
    <citation type="submission" date="2021-01" db="EMBL/GenBank/DDBJ databases">
        <authorList>
            <person name="Corre E."/>
            <person name="Pelletier E."/>
            <person name="Niang G."/>
            <person name="Scheremetjew M."/>
            <person name="Finn R."/>
            <person name="Kale V."/>
            <person name="Holt S."/>
            <person name="Cochrane G."/>
            <person name="Meng A."/>
            <person name="Brown T."/>
            <person name="Cohen L."/>
        </authorList>
    </citation>
    <scope>NUCLEOTIDE SEQUENCE</scope>
    <source>
        <strain evidence="3">RCC1871</strain>
    </source>
</reference>
<dbReference type="SMART" id="SM00220">
    <property type="entry name" value="S_TKc"/>
    <property type="match status" value="1"/>
</dbReference>
<evidence type="ECO:0000259" key="2">
    <source>
        <dbReference type="PROSITE" id="PS50011"/>
    </source>
</evidence>
<evidence type="ECO:0000313" key="5">
    <source>
        <dbReference type="Proteomes" id="UP001472866"/>
    </source>
</evidence>
<keyword evidence="4" id="KW-0418">Kinase</keyword>
<evidence type="ECO:0000313" key="4">
    <source>
        <dbReference type="EMBL" id="WZN59729.1"/>
    </source>
</evidence>
<keyword evidence="4" id="KW-0808">Transferase</keyword>
<feature type="transmembrane region" description="Helical" evidence="1">
    <location>
        <begin position="113"/>
        <end position="133"/>
    </location>
</feature>
<accession>A0A7S3C7E3</accession>
<dbReference type="SUPFAM" id="SSF56112">
    <property type="entry name" value="Protein kinase-like (PK-like)"/>
    <property type="match status" value="1"/>
</dbReference>
<dbReference type="GO" id="GO:0005524">
    <property type="term" value="F:ATP binding"/>
    <property type="evidence" value="ECO:0007669"/>
    <property type="project" value="InterPro"/>
</dbReference>
<proteinExistence type="predicted"/>
<dbReference type="GO" id="GO:0004672">
    <property type="term" value="F:protein kinase activity"/>
    <property type="evidence" value="ECO:0007669"/>
    <property type="project" value="InterPro"/>
</dbReference>
<dbReference type="InterPro" id="IPR011009">
    <property type="entry name" value="Kinase-like_dom_sf"/>
</dbReference>
<gene>
    <name evidence="3" type="ORF">CROS1456_LOCUS1220</name>
    <name evidence="4" type="ORF">HKI87_02g12550</name>
</gene>
<evidence type="ECO:0000256" key="1">
    <source>
        <dbReference type="SAM" id="Phobius"/>
    </source>
</evidence>
<dbReference type="EMBL" id="CP151502">
    <property type="protein sequence ID" value="WZN59729.1"/>
    <property type="molecule type" value="Genomic_DNA"/>
</dbReference>
<dbReference type="PANTHER" id="PTHR46699">
    <property type="entry name" value="SERINE/THREONINE-PROTEIN KINASE STN8, CHLOROPLASTIC-RELATED"/>
    <property type="match status" value="1"/>
</dbReference>
<dbReference type="Gene3D" id="1.10.510.10">
    <property type="entry name" value="Transferase(Phosphotransferase) domain 1"/>
    <property type="match status" value="1"/>
</dbReference>
<keyword evidence="1" id="KW-0812">Transmembrane</keyword>
<reference evidence="4 5" key="2">
    <citation type="submission" date="2024-03" db="EMBL/GenBank/DDBJ databases">
        <title>Complete genome sequence of the green alga Chloropicon roscoffensis RCC1871.</title>
        <authorList>
            <person name="Lemieux C."/>
            <person name="Pombert J.-F."/>
            <person name="Otis C."/>
            <person name="Turmel M."/>
        </authorList>
    </citation>
    <scope>NUCLEOTIDE SEQUENCE [LARGE SCALE GENOMIC DNA]</scope>
    <source>
        <strain evidence="4 5">RCC1871</strain>
    </source>
</reference>
<dbReference type="Proteomes" id="UP001472866">
    <property type="component" value="Chromosome 02"/>
</dbReference>
<dbReference type="InterPro" id="IPR008271">
    <property type="entry name" value="Ser/Thr_kinase_AS"/>
</dbReference>
<dbReference type="PROSITE" id="PS50011">
    <property type="entry name" value="PROTEIN_KINASE_DOM"/>
    <property type="match status" value="1"/>
</dbReference>
<evidence type="ECO:0000313" key="3">
    <source>
        <dbReference type="EMBL" id="CAE0188152.1"/>
    </source>
</evidence>
<dbReference type="InterPro" id="IPR000719">
    <property type="entry name" value="Prot_kinase_dom"/>
</dbReference>
<protein>
    <submittedName>
        <fullName evidence="4">Serine/threonine-protein kinase STN8</fullName>
    </submittedName>
</protein>
<dbReference type="AlphaFoldDB" id="A0A7S3C7E3"/>
<keyword evidence="5" id="KW-1185">Reference proteome</keyword>
<dbReference type="EMBL" id="HBHZ01001556">
    <property type="protein sequence ID" value="CAE0188152.1"/>
    <property type="molecule type" value="Transcribed_RNA"/>
</dbReference>
<dbReference type="PROSITE" id="PS00108">
    <property type="entry name" value="PROTEIN_KINASE_ST"/>
    <property type="match status" value="1"/>
</dbReference>
<feature type="domain" description="Protein kinase" evidence="2">
    <location>
        <begin position="166"/>
        <end position="510"/>
    </location>
</feature>
<organism evidence="3">
    <name type="scientific">Chloropicon roscoffensis</name>
    <dbReference type="NCBI Taxonomy" id="1461544"/>
    <lineage>
        <taxon>Eukaryota</taxon>
        <taxon>Viridiplantae</taxon>
        <taxon>Chlorophyta</taxon>
        <taxon>Chloropicophyceae</taxon>
        <taxon>Chloropicales</taxon>
        <taxon>Chloropicaceae</taxon>
        <taxon>Chloropicon</taxon>
    </lineage>
</organism>
<keyword evidence="1" id="KW-0472">Membrane</keyword>
<name>A0A7S3C7E3_9CHLO</name>
<keyword evidence="1" id="KW-1133">Transmembrane helix</keyword>
<dbReference type="PANTHER" id="PTHR46699:SF1">
    <property type="entry name" value="SERINE_THREONINE-PROTEIN KINASE STN8, CHLOROPLASTIC"/>
    <property type="match status" value="1"/>
</dbReference>
<dbReference type="Pfam" id="PF00069">
    <property type="entry name" value="Pkinase"/>
    <property type="match status" value="1"/>
</dbReference>
<sequence length="514" mass="56791">MRVSAAPRGRACKGASPCGTTDRAARALRLGGPLSLPRRDPTAKLVRGGRGRRVASPLRARPSEAFAFADLSDVAAFQSIAAVLNTGGEVASAVLPWPLNVVLSSLSFDLSGLFVGEITALAVLHFLALYYFVFASPKPIIGFLDYYVVGPIDTFIRNSRLDQRDFKLNGTLGGGNFGTIYDAIRLKRGEDDSVVNELSEREEEKRRVIMKRIKRDNLGVRKNFLQAGTMAQGTEETGIAEAFFCQRIKRNPLAAKYCASFLGDFTADDFGRGFDRDSQWLVFKYESEITLADTIEGRIGAYPECLEDFNNRRGESGMVKKIVKDLLEGIAALHVMGIVHRDVKPENVILTDRGSAKLIDFGAAADLCTGVNFNPKTGFLDPRYCPPEEFVVPQNFPSAPVAVLASLASPLVWLFSKPGLFDVYAVGIIFLQMTVPQMRKSNFFRTFQREIKKFDYDLKGWRESKLSSAKQCDFAELDAKFGSGWDLACKMVALKEKRISAKGALNHRYFLIPG</sequence>